<evidence type="ECO:0000313" key="29">
    <source>
        <dbReference type="RefSeq" id="XP_032808525.1"/>
    </source>
</evidence>
<dbReference type="Pfam" id="PF01485">
    <property type="entry name" value="IBR"/>
    <property type="match status" value="1"/>
</dbReference>
<evidence type="ECO:0000256" key="15">
    <source>
        <dbReference type="ARBA" id="ARBA00022843"/>
    </source>
</evidence>
<keyword evidence="13" id="KW-0833">Ubl conjugation pathway</keyword>
<dbReference type="GO" id="GO:0016567">
    <property type="term" value="P:protein ubiquitination"/>
    <property type="evidence" value="ECO:0007669"/>
    <property type="project" value="InterPro"/>
</dbReference>
<dbReference type="PANTHER" id="PTHR11685">
    <property type="entry name" value="RBR FAMILY RING FINGER AND IBR DOMAIN-CONTAINING"/>
    <property type="match status" value="1"/>
</dbReference>
<evidence type="ECO:0000256" key="10">
    <source>
        <dbReference type="ARBA" id="ARBA00022723"/>
    </source>
</evidence>
<evidence type="ECO:0000256" key="18">
    <source>
        <dbReference type="ARBA" id="ARBA00023136"/>
    </source>
</evidence>
<dbReference type="InterPro" id="IPR002867">
    <property type="entry name" value="IBR_dom"/>
</dbReference>
<evidence type="ECO:0000256" key="25">
    <source>
        <dbReference type="SAM" id="Phobius"/>
    </source>
</evidence>
<evidence type="ECO:0000256" key="17">
    <source>
        <dbReference type="ARBA" id="ARBA00023128"/>
    </source>
</evidence>
<dbReference type="GO" id="GO:0008270">
    <property type="term" value="F:zinc ion binding"/>
    <property type="evidence" value="ECO:0007669"/>
    <property type="project" value="UniProtKB-KW"/>
</dbReference>
<dbReference type="GeneID" id="116941504"/>
<dbReference type="CDD" id="cd16632">
    <property type="entry name" value="mRING-HC-C4C4_RBR_RNF144"/>
    <property type="match status" value="1"/>
</dbReference>
<dbReference type="FunFam" id="1.20.120.1750:FF:000010">
    <property type="entry name" value="RBR-type E3 ubiquitin transferase"/>
    <property type="match status" value="1"/>
</dbReference>
<evidence type="ECO:0000259" key="26">
    <source>
        <dbReference type="PROSITE" id="PS51873"/>
    </source>
</evidence>
<evidence type="ECO:0000256" key="8">
    <source>
        <dbReference type="ARBA" id="ARBA00022692"/>
    </source>
</evidence>
<evidence type="ECO:0000256" key="13">
    <source>
        <dbReference type="ARBA" id="ARBA00022786"/>
    </source>
</evidence>
<keyword evidence="11" id="KW-0677">Repeat</keyword>
<evidence type="ECO:0000256" key="11">
    <source>
        <dbReference type="ARBA" id="ARBA00022737"/>
    </source>
</evidence>
<dbReference type="PROSITE" id="PS51873">
    <property type="entry name" value="TRIAD"/>
    <property type="match status" value="1"/>
</dbReference>
<evidence type="ECO:0000256" key="4">
    <source>
        <dbReference type="ARBA" id="ARBA00004906"/>
    </source>
</evidence>
<evidence type="ECO:0000256" key="21">
    <source>
        <dbReference type="ARBA" id="ARBA00061765"/>
    </source>
</evidence>
<keyword evidence="7" id="KW-0808">Transferase</keyword>
<evidence type="ECO:0000256" key="16">
    <source>
        <dbReference type="ARBA" id="ARBA00022989"/>
    </source>
</evidence>
<comment type="catalytic activity">
    <reaction evidence="1">
        <text>[E2 ubiquitin-conjugating enzyme]-S-ubiquitinyl-L-cysteine + [acceptor protein]-L-lysine = [E2 ubiquitin-conjugating enzyme]-L-cysteine + [acceptor protein]-N(6)-ubiquitinyl-L-lysine.</text>
        <dbReference type="EC" id="2.3.2.31"/>
    </reaction>
</comment>
<gene>
    <name evidence="28 29" type="primary">LOC116941504</name>
</gene>
<evidence type="ECO:0000256" key="6">
    <source>
        <dbReference type="ARBA" id="ARBA00022490"/>
    </source>
</evidence>
<evidence type="ECO:0000256" key="5">
    <source>
        <dbReference type="ARBA" id="ARBA00012251"/>
    </source>
</evidence>
<evidence type="ECO:0000256" key="3">
    <source>
        <dbReference type="ARBA" id="ARBA00004496"/>
    </source>
</evidence>
<feature type="transmembrane region" description="Helical" evidence="25">
    <location>
        <begin position="284"/>
        <end position="309"/>
    </location>
</feature>
<dbReference type="GO" id="GO:0006915">
    <property type="term" value="P:apoptotic process"/>
    <property type="evidence" value="ECO:0007669"/>
    <property type="project" value="UniProtKB-KW"/>
</dbReference>
<keyword evidence="9" id="KW-0053">Apoptosis</keyword>
<feature type="region of interest" description="Disordered" evidence="24">
    <location>
        <begin position="1"/>
        <end position="20"/>
    </location>
</feature>
<evidence type="ECO:0000256" key="2">
    <source>
        <dbReference type="ARBA" id="ARBA00004304"/>
    </source>
</evidence>
<evidence type="ECO:0000313" key="27">
    <source>
        <dbReference type="Proteomes" id="UP001318040"/>
    </source>
</evidence>
<proteinExistence type="inferred from homology"/>
<evidence type="ECO:0000313" key="28">
    <source>
        <dbReference type="RefSeq" id="XP_032808524.1"/>
    </source>
</evidence>
<comment type="pathway">
    <text evidence="4">Protein modification; protein ubiquitination.</text>
</comment>
<evidence type="ECO:0000256" key="22">
    <source>
        <dbReference type="ARBA" id="ARBA00069720"/>
    </source>
</evidence>
<dbReference type="RefSeq" id="XP_032808525.1">
    <property type="nucleotide sequence ID" value="XM_032952634.1"/>
</dbReference>
<keyword evidence="8 25" id="KW-0812">Transmembrane</keyword>
<dbReference type="AlphaFoldDB" id="A0AAJ7SZP7"/>
<keyword evidence="18 25" id="KW-0472">Membrane</keyword>
<keyword evidence="14" id="KW-0862">Zinc</keyword>
<dbReference type="FunFam" id="3.30.40.10:FF:000051">
    <property type="entry name" value="RBR-type E3 ubiquitin transferase"/>
    <property type="match status" value="1"/>
</dbReference>
<dbReference type="SMART" id="SM00647">
    <property type="entry name" value="IBR"/>
    <property type="match status" value="2"/>
</dbReference>
<dbReference type="GO" id="GO:0061630">
    <property type="term" value="F:ubiquitin protein ligase activity"/>
    <property type="evidence" value="ECO:0007669"/>
    <property type="project" value="UniProtKB-EC"/>
</dbReference>
<dbReference type="KEGG" id="pmrn:116941504"/>
<dbReference type="InterPro" id="IPR017907">
    <property type="entry name" value="Znf_RING_CS"/>
</dbReference>
<name>A0AAJ7SZP7_PETMA</name>
<evidence type="ECO:0000256" key="7">
    <source>
        <dbReference type="ARBA" id="ARBA00022679"/>
    </source>
</evidence>
<evidence type="ECO:0000256" key="14">
    <source>
        <dbReference type="ARBA" id="ARBA00022833"/>
    </source>
</evidence>
<organism evidence="27 29">
    <name type="scientific">Petromyzon marinus</name>
    <name type="common">Sea lamprey</name>
    <dbReference type="NCBI Taxonomy" id="7757"/>
    <lineage>
        <taxon>Eukaryota</taxon>
        <taxon>Metazoa</taxon>
        <taxon>Chordata</taxon>
        <taxon>Craniata</taxon>
        <taxon>Vertebrata</taxon>
        <taxon>Cyclostomata</taxon>
        <taxon>Hyperoartia</taxon>
        <taxon>Petromyzontiformes</taxon>
        <taxon>Petromyzontidae</taxon>
        <taxon>Petromyzon</taxon>
    </lineage>
</organism>
<keyword evidence="6" id="KW-0963">Cytoplasm</keyword>
<dbReference type="RefSeq" id="XP_032808524.1">
    <property type="nucleotide sequence ID" value="XM_032952633.1"/>
</dbReference>
<keyword evidence="10" id="KW-0479">Metal-binding</keyword>
<keyword evidence="12" id="KW-0863">Zinc-finger</keyword>
<evidence type="ECO:0000256" key="20">
    <source>
        <dbReference type="ARBA" id="ARBA00060040"/>
    </source>
</evidence>
<dbReference type="Pfam" id="PF22191">
    <property type="entry name" value="IBR_1"/>
    <property type="match status" value="1"/>
</dbReference>
<accession>A0AAJ7SZP7</accession>
<comment type="subcellular location">
    <subcellularLocation>
        <location evidence="3">Cytoplasm</location>
    </subcellularLocation>
    <subcellularLocation>
        <location evidence="2">Mitochondrion membrane</location>
        <topology evidence="2">Single-pass membrane protein</topology>
    </subcellularLocation>
</comment>
<dbReference type="SUPFAM" id="SSF57850">
    <property type="entry name" value="RING/U-box"/>
    <property type="match status" value="3"/>
</dbReference>
<keyword evidence="27" id="KW-1185">Reference proteome</keyword>
<dbReference type="EC" id="2.3.2.31" evidence="5"/>
<feature type="domain" description="RING-type" evidence="26">
    <location>
        <begin position="23"/>
        <end position="267"/>
    </location>
</feature>
<comment type="function">
    <text evidence="20">E3 ubiquitin-protein ligase which accepts ubiquitin from E2 ubiquitin-conjugating enzymes UBE2L3 and UBE2L6 in the form of a thioester and then directly transfers the ubiquitin to targeted substrates such as LCMT2, thereby promoting their degradation. Induces apoptosis via a p53/TP53-dependent but caspase-independent mechanism. Plays a crucial role in maintaining the genomic stability by controlling the degradation of multiple proteins involved in mitotic progression and DNA damage. Regulates epithelial homeostasis by mediating degradation of CDKN1A and isoform 2 of TP63. Plays a regulatory role in innate immunity by negatively regulating IRF3 activation and IFN-beta production. Mechanistically, inhibits TBK1 phosphorylation and 'Lys-63'-linked polyubiquitination independently of its E3 ligase activity. Alternatively, promotes 'Lys-27' and 'Lys-33'-linked ubiquitination of IFIH1/MDA5, promoting selective autophagic degradation of IFIH1/MDA5 to inhibit antiviral response.</text>
</comment>
<keyword evidence="15" id="KW-0832">Ubl conjugation</keyword>
<dbReference type="InterPro" id="IPR031127">
    <property type="entry name" value="E3_UB_ligase_RBR"/>
</dbReference>
<dbReference type="Gene3D" id="3.30.40.10">
    <property type="entry name" value="Zinc/RING finger domain, C3HC4 (zinc finger)"/>
    <property type="match status" value="1"/>
</dbReference>
<sequence>MDGLKETEEVGGVGNAEPGSEGTSIVCKLCLGDTAPADVTALQTCRCVYCTQCMGRYVKLEISKGLGEPITCPDAACPITGLLSQAEIEKLTSREMLETYKRFQFEQEVHLDPARRFCPSPGCQAACRVPDGCSPGSAARVLCATCRHEFCAACGVAWHGAGRPCADHGTATAAGLGGAARGRGRGGSMVGAAAARATRDSSALLGELSEAPIKRCPACGVLIERNEGCAQMMCGKCRHAFCWYCLQSLDGDFLLRHYDRGPCRNKLGHTRASVLWHRTQVVCIFAGLGVLLIAASPFLLLAAPCVLCARCRPRCLRKRRGTDANAPSS</sequence>
<keyword evidence="17" id="KW-0496">Mitochondrion</keyword>
<dbReference type="Proteomes" id="UP001318040">
    <property type="component" value="Chromosome 12"/>
</dbReference>
<evidence type="ECO:0000256" key="24">
    <source>
        <dbReference type="SAM" id="MobiDB-lite"/>
    </source>
</evidence>
<dbReference type="Gene3D" id="1.20.120.1750">
    <property type="match status" value="1"/>
</dbReference>
<dbReference type="PROSITE" id="PS00518">
    <property type="entry name" value="ZF_RING_1"/>
    <property type="match status" value="1"/>
</dbReference>
<evidence type="ECO:0000256" key="9">
    <source>
        <dbReference type="ARBA" id="ARBA00022703"/>
    </source>
</evidence>
<evidence type="ECO:0000256" key="1">
    <source>
        <dbReference type="ARBA" id="ARBA00001798"/>
    </source>
</evidence>
<dbReference type="InterPro" id="IPR013083">
    <property type="entry name" value="Znf_RING/FYVE/PHD"/>
</dbReference>
<comment type="subunit">
    <text evidence="21">Interacts with UBE2L3, UBE2L6 and LCMT2, as well as with BAX. Interacts with TBK1; this interaction inhibits TBK1 phosphorylation and 'Lys-63'-linked polyubiquitination.</text>
</comment>
<evidence type="ECO:0000256" key="19">
    <source>
        <dbReference type="ARBA" id="ARBA00038342"/>
    </source>
</evidence>
<evidence type="ECO:0000256" key="23">
    <source>
        <dbReference type="ARBA" id="ARBA00078867"/>
    </source>
</evidence>
<dbReference type="InterPro" id="IPR044066">
    <property type="entry name" value="TRIAD_supradom"/>
</dbReference>
<comment type="similarity">
    <text evidence="19">Belongs to the RBR family. RNF144 subfamily.</text>
</comment>
<dbReference type="CDD" id="cd20352">
    <property type="entry name" value="Rcat_RBR_RNF144"/>
    <property type="match status" value="1"/>
</dbReference>
<reference evidence="28 29" key="1">
    <citation type="submission" date="2025-04" db="UniProtKB">
        <authorList>
            <consortium name="RefSeq"/>
        </authorList>
    </citation>
    <scope>IDENTIFICATION</scope>
    <source>
        <tissue evidence="28 29">Sperm</tissue>
    </source>
</reference>
<protein>
    <recommendedName>
        <fullName evidence="22">E3 ubiquitin-protein ligase RNF144B</fullName>
        <ecNumber evidence="5">2.3.2.31</ecNumber>
    </recommendedName>
    <alternativeName>
        <fullName evidence="23">RING finger protein 144B</fullName>
    </alternativeName>
</protein>
<keyword evidence="16 25" id="KW-1133">Transmembrane helix</keyword>
<dbReference type="GO" id="GO:0031966">
    <property type="term" value="C:mitochondrial membrane"/>
    <property type="evidence" value="ECO:0007669"/>
    <property type="project" value="UniProtKB-SubCell"/>
</dbReference>
<evidence type="ECO:0000256" key="12">
    <source>
        <dbReference type="ARBA" id="ARBA00022771"/>
    </source>
</evidence>